<protein>
    <submittedName>
        <fullName evidence="1">Uncharacterized protein</fullName>
    </submittedName>
</protein>
<dbReference type="AlphaFoldDB" id="A0A833RXJ7"/>
<dbReference type="EMBL" id="WSZM01001254">
    <property type="protein sequence ID" value="KAF4027886.1"/>
    <property type="molecule type" value="Genomic_DNA"/>
</dbReference>
<evidence type="ECO:0000313" key="3">
    <source>
        <dbReference type="Proteomes" id="UP000602510"/>
    </source>
</evidence>
<name>A0A833RXJ7_PHYIN</name>
<dbReference type="Proteomes" id="UP000602510">
    <property type="component" value="Unassembled WGS sequence"/>
</dbReference>
<gene>
    <name evidence="2" type="ORF">GN244_ATG14199</name>
    <name evidence="1" type="ORF">GN244_ATG20492</name>
</gene>
<organism evidence="1 3">
    <name type="scientific">Phytophthora infestans</name>
    <name type="common">Potato late blight agent</name>
    <name type="synonym">Botrytis infestans</name>
    <dbReference type="NCBI Taxonomy" id="4787"/>
    <lineage>
        <taxon>Eukaryota</taxon>
        <taxon>Sar</taxon>
        <taxon>Stramenopiles</taxon>
        <taxon>Oomycota</taxon>
        <taxon>Peronosporomycetes</taxon>
        <taxon>Peronosporales</taxon>
        <taxon>Peronosporaceae</taxon>
        <taxon>Phytophthora</taxon>
    </lineage>
</organism>
<dbReference type="EMBL" id="WSZM01000401">
    <property type="protein sequence ID" value="KAF4033884.1"/>
    <property type="molecule type" value="Genomic_DNA"/>
</dbReference>
<accession>A0A833RXJ7</accession>
<sequence length="64" mass="7286">MGDLESLDSSRDYHELRTETKAVQHSKRSRMELKAFTTSFLTAVSSMIRASLMPSVIEDRIVIL</sequence>
<proteinExistence type="predicted"/>
<keyword evidence="3" id="KW-1185">Reference proteome</keyword>
<reference evidence="1" key="1">
    <citation type="submission" date="2020-04" db="EMBL/GenBank/DDBJ databases">
        <title>Hybrid Assembly of Korean Phytophthora infestans isolates.</title>
        <authorList>
            <person name="Prokchorchik M."/>
            <person name="Lee Y."/>
            <person name="Seo J."/>
            <person name="Cho J.-H."/>
            <person name="Park Y.-E."/>
            <person name="Jang D.-C."/>
            <person name="Im J.-S."/>
            <person name="Choi J.-G."/>
            <person name="Park H.-J."/>
            <person name="Lee G.-B."/>
            <person name="Lee Y.-G."/>
            <person name="Hong S.-Y."/>
            <person name="Cho K."/>
            <person name="Sohn K.H."/>
        </authorList>
    </citation>
    <scope>NUCLEOTIDE SEQUENCE</scope>
    <source>
        <strain evidence="1">KR_1_A1</strain>
    </source>
</reference>
<evidence type="ECO:0000313" key="2">
    <source>
        <dbReference type="EMBL" id="KAF4033884.1"/>
    </source>
</evidence>
<evidence type="ECO:0000313" key="1">
    <source>
        <dbReference type="EMBL" id="KAF4027886.1"/>
    </source>
</evidence>
<comment type="caution">
    <text evidence="1">The sequence shown here is derived from an EMBL/GenBank/DDBJ whole genome shotgun (WGS) entry which is preliminary data.</text>
</comment>